<dbReference type="InterPro" id="IPR002797">
    <property type="entry name" value="Polysacc_synth"/>
</dbReference>
<reference evidence="7 8" key="1">
    <citation type="submission" date="2016-10" db="EMBL/GenBank/DDBJ databases">
        <authorList>
            <person name="de Groot N.N."/>
        </authorList>
    </citation>
    <scope>NUCLEOTIDE SEQUENCE [LARGE SCALE GENOMIC DNA]</scope>
    <source>
        <strain evidence="7 8">YAD2003</strain>
    </source>
</reference>
<sequence length="515" mass="55824">MILKSKILRDTFLLTVMQLFLDMAVLMLNVFITKQLGTSAMGILSLIGSFLGLAGILSNGNAFLCISRLVSEELGRKNGDPNRVLSYGIRLCLIMSMIVSAAVVTFSETISIRFFSGAHLTTALRLMPFALITGAVSACLKGYFNACRKAAVTAVGEIVEFLIRCAVIVGMTMTAGASTEDQVCRIMILGIIAGNAVSLAIFGAAYLKYRETRRGICSLTFCRYATLSFPIMGGSILTAVLSSTNDALIPIYLRQYGDSAGDAFSKFGIFEAIVIPTLFFPSVVLCSMSGIIVSETARANAEKNSARIKQLTNKISSWTLMFSVFAAAVLMRFGVQIGELLGGGELAGRMITVIAPVIPFIYMEIVLEALIKGLGLQSFSSMNYLAEYIIRIAAVLILIPRIGFYGIVISYYASNVFGNCARFIKITNVTRVRRKLCGTFLLPVILAASTMYAAEMCLDICNIAVSSIFSIVVYAILWGTAYFAIFCSLGKVRLFDKTAEDVFVNTAQHMDKPVL</sequence>
<dbReference type="InterPro" id="IPR050833">
    <property type="entry name" value="Poly_Biosynth_Transport"/>
</dbReference>
<accession>A0A1H6JDG3</accession>
<evidence type="ECO:0000256" key="3">
    <source>
        <dbReference type="ARBA" id="ARBA00022692"/>
    </source>
</evidence>
<gene>
    <name evidence="7" type="ORF">SAMN02910265_01654</name>
</gene>
<feature type="transmembrane region" description="Helical" evidence="6">
    <location>
        <begin position="87"/>
        <end position="106"/>
    </location>
</feature>
<dbReference type="PANTHER" id="PTHR30250:SF21">
    <property type="entry name" value="LIPID II FLIPPASE MURJ"/>
    <property type="match status" value="1"/>
</dbReference>
<dbReference type="RefSeq" id="WP_074716281.1">
    <property type="nucleotide sequence ID" value="NZ_FNWV01000005.1"/>
</dbReference>
<feature type="transmembrane region" description="Helical" evidence="6">
    <location>
        <begin position="44"/>
        <end position="66"/>
    </location>
</feature>
<feature type="transmembrane region" description="Helical" evidence="6">
    <location>
        <begin position="436"/>
        <end position="454"/>
    </location>
</feature>
<dbReference type="Proteomes" id="UP000183190">
    <property type="component" value="Unassembled WGS sequence"/>
</dbReference>
<feature type="transmembrane region" description="Helical" evidence="6">
    <location>
        <begin position="151"/>
        <end position="174"/>
    </location>
</feature>
<evidence type="ECO:0000313" key="7">
    <source>
        <dbReference type="EMBL" id="SEH60256.1"/>
    </source>
</evidence>
<protein>
    <submittedName>
        <fullName evidence="7">Stage V sporulation protein B</fullName>
    </submittedName>
</protein>
<keyword evidence="3 6" id="KW-0812">Transmembrane</keyword>
<feature type="transmembrane region" description="Helical" evidence="6">
    <location>
        <begin position="273"/>
        <end position="294"/>
    </location>
</feature>
<dbReference type="EMBL" id="FNWV01000005">
    <property type="protein sequence ID" value="SEH60256.1"/>
    <property type="molecule type" value="Genomic_DNA"/>
</dbReference>
<evidence type="ECO:0000256" key="5">
    <source>
        <dbReference type="ARBA" id="ARBA00023136"/>
    </source>
</evidence>
<proteinExistence type="predicted"/>
<feature type="transmembrane region" description="Helical" evidence="6">
    <location>
        <begin position="315"/>
        <end position="335"/>
    </location>
</feature>
<evidence type="ECO:0000256" key="6">
    <source>
        <dbReference type="SAM" id="Phobius"/>
    </source>
</evidence>
<feature type="transmembrane region" description="Helical" evidence="6">
    <location>
        <begin position="227"/>
        <end position="253"/>
    </location>
</feature>
<dbReference type="AlphaFoldDB" id="A0A1H6JDG3"/>
<evidence type="ECO:0000256" key="2">
    <source>
        <dbReference type="ARBA" id="ARBA00022475"/>
    </source>
</evidence>
<keyword evidence="5 6" id="KW-0472">Membrane</keyword>
<feature type="transmembrane region" description="Helical" evidence="6">
    <location>
        <begin position="12"/>
        <end position="32"/>
    </location>
</feature>
<comment type="subcellular location">
    <subcellularLocation>
        <location evidence="1">Cell membrane</location>
        <topology evidence="1">Multi-pass membrane protein</topology>
    </subcellularLocation>
</comment>
<organism evidence="7 8">
    <name type="scientific">Ruminococcus flavefaciens</name>
    <dbReference type="NCBI Taxonomy" id="1265"/>
    <lineage>
        <taxon>Bacteria</taxon>
        <taxon>Bacillati</taxon>
        <taxon>Bacillota</taxon>
        <taxon>Clostridia</taxon>
        <taxon>Eubacteriales</taxon>
        <taxon>Oscillospiraceae</taxon>
        <taxon>Ruminococcus</taxon>
    </lineage>
</organism>
<evidence type="ECO:0000256" key="1">
    <source>
        <dbReference type="ARBA" id="ARBA00004651"/>
    </source>
</evidence>
<evidence type="ECO:0000256" key="4">
    <source>
        <dbReference type="ARBA" id="ARBA00022989"/>
    </source>
</evidence>
<name>A0A1H6JDG3_RUMFL</name>
<evidence type="ECO:0000313" key="8">
    <source>
        <dbReference type="Proteomes" id="UP000183190"/>
    </source>
</evidence>
<feature type="transmembrane region" description="Helical" evidence="6">
    <location>
        <begin position="186"/>
        <end position="207"/>
    </location>
</feature>
<keyword evidence="4 6" id="KW-1133">Transmembrane helix</keyword>
<dbReference type="GO" id="GO:0005886">
    <property type="term" value="C:plasma membrane"/>
    <property type="evidence" value="ECO:0007669"/>
    <property type="project" value="UniProtKB-SubCell"/>
</dbReference>
<feature type="transmembrane region" description="Helical" evidence="6">
    <location>
        <begin position="466"/>
        <end position="487"/>
    </location>
</feature>
<dbReference type="PANTHER" id="PTHR30250">
    <property type="entry name" value="PST FAMILY PREDICTED COLANIC ACID TRANSPORTER"/>
    <property type="match status" value="1"/>
</dbReference>
<feature type="transmembrane region" description="Helical" evidence="6">
    <location>
        <begin position="126"/>
        <end position="144"/>
    </location>
</feature>
<dbReference type="Pfam" id="PF01943">
    <property type="entry name" value="Polysacc_synt"/>
    <property type="match status" value="1"/>
</dbReference>
<keyword evidence="2" id="KW-1003">Cell membrane</keyword>